<dbReference type="Pfam" id="PF07714">
    <property type="entry name" value="PK_Tyr_Ser-Thr"/>
    <property type="match status" value="1"/>
</dbReference>
<dbReference type="InterPro" id="IPR011009">
    <property type="entry name" value="Kinase-like_dom_sf"/>
</dbReference>
<dbReference type="InterPro" id="IPR011990">
    <property type="entry name" value="TPR-like_helical_dom_sf"/>
</dbReference>
<dbReference type="InterPro" id="IPR050767">
    <property type="entry name" value="Sel1_AlgK"/>
</dbReference>
<keyword evidence="4" id="KW-1185">Reference proteome</keyword>
<dbReference type="SMR" id="A2FHZ8"/>
<dbReference type="GO" id="GO:0005524">
    <property type="term" value="F:ATP binding"/>
    <property type="evidence" value="ECO:0007669"/>
    <property type="project" value="InterPro"/>
</dbReference>
<organism evidence="3 4">
    <name type="scientific">Trichomonas vaginalis (strain ATCC PRA-98 / G3)</name>
    <dbReference type="NCBI Taxonomy" id="412133"/>
    <lineage>
        <taxon>Eukaryota</taxon>
        <taxon>Metamonada</taxon>
        <taxon>Parabasalia</taxon>
        <taxon>Trichomonadida</taxon>
        <taxon>Trichomonadidae</taxon>
        <taxon>Trichomonas</taxon>
    </lineage>
</organism>
<dbReference type="VEuPathDB" id="TrichDB:TVAG_059950"/>
<dbReference type="Proteomes" id="UP000001542">
    <property type="component" value="Unassembled WGS sequence"/>
</dbReference>
<dbReference type="GO" id="GO:0004672">
    <property type="term" value="F:protein kinase activity"/>
    <property type="evidence" value="ECO:0007669"/>
    <property type="project" value="InterPro"/>
</dbReference>
<dbReference type="AlphaFoldDB" id="A2FHZ8"/>
<proteinExistence type="inferred from homology"/>
<dbReference type="InterPro" id="IPR001245">
    <property type="entry name" value="Ser-Thr/Tyr_kinase_cat_dom"/>
</dbReference>
<gene>
    <name evidence="3" type="ORF">TVAG_059950</name>
</gene>
<sequence length="831" mass="96081">MDSDNFLKELGIQMGLTDLTIGEPTPFGQSYYGNFFNKKQFVILLNGNYESELDRSLFAKQLEQIAMIRHPGLSQMSGSFVFINNQIRPYIKYPFDDLIRLSDVIDKYNFSYTEQAIILAGIAASMGYLEELGVSHYGLNPFCVCLNKENQPIIQCYGIGLIANKSSAYSDEDYKEYKLYSAPETIKSQKSDLYSYAVLSYYILCMGMPEPNFKLPSGRILSFQRMLDELINCDPQFRLPFREIVNRFLTGEILIPGTDMKYFQRYMSTMIKFNNQNPQLKILRSKAYNFDIKAMNELFELTDDMEAIYIAYLASLRNDTTGIINLGLCFEKGRGTTPDIQRATEYYDIANSLGDEEGRYHLGRMIYRTDQEKGLELIHEASINGVAAASIEYAKLTGQRRFLDIAYMQLNKDKIEEELKRYKSPELEVRYCNDLQNNALKLKKLQKFANSGNIYAKYEYSRLTRSENRSESMKFLLAAAYNGVPQAMLDVAEIYYKGLLVDTDESLAFYFLRRLINSNICFQELFDFVKYYRDLGRPFFVFLFGLIHYKGLLVRKNIAEATKTFKRGMQLENADCELFLERIQLEEEKKENPKSDKILQNDLSKEKLIELAKKGSTYSASSCALYYSLGINGFEKNLDFATEYYQQCCKILDADAIFHLGVIFLYKKSREFHEKAQALFEEGSKLGDPRCDVMIASMLRDGVFNYKSSSDAKVVFENYISNCDLAKVYLSMHYYANGVTEYDFHRASILAFESAENCKDGLFYSGVLLYEGVGTAMDKEQAIEIFKKCKNEYITIRQEAVSYNEDENEMQRYFRSHRELEYLLNNNDISV</sequence>
<dbReference type="InParanoid" id="A2FHZ8"/>
<dbReference type="KEGG" id="tva:4753225"/>
<feature type="domain" description="Protein kinase" evidence="2">
    <location>
        <begin position="21"/>
        <end position="249"/>
    </location>
</feature>
<evidence type="ECO:0000256" key="1">
    <source>
        <dbReference type="ARBA" id="ARBA00038101"/>
    </source>
</evidence>
<dbReference type="RefSeq" id="XP_001308401.1">
    <property type="nucleotide sequence ID" value="XM_001308400.1"/>
</dbReference>
<dbReference type="InterPro" id="IPR000719">
    <property type="entry name" value="Prot_kinase_dom"/>
</dbReference>
<dbReference type="STRING" id="5722.A2FHZ8"/>
<dbReference type="SMART" id="SM00671">
    <property type="entry name" value="SEL1"/>
    <property type="match status" value="6"/>
</dbReference>
<dbReference type="Gene3D" id="1.10.510.10">
    <property type="entry name" value="Transferase(Phosphotransferase) domain 1"/>
    <property type="match status" value="1"/>
</dbReference>
<dbReference type="OrthoDB" id="2384430at2759"/>
<protein>
    <recommendedName>
        <fullName evidence="2">Protein kinase domain-containing protein</fullName>
    </recommendedName>
</protein>
<evidence type="ECO:0000259" key="2">
    <source>
        <dbReference type="PROSITE" id="PS50011"/>
    </source>
</evidence>
<dbReference type="PANTHER" id="PTHR11102:SF147">
    <property type="entry name" value="SEL1L ADAPTOR SUBUNIT OF ERAD E3 UBIQUITIN LIGASE"/>
    <property type="match status" value="1"/>
</dbReference>
<dbReference type="Pfam" id="PF08238">
    <property type="entry name" value="Sel1"/>
    <property type="match status" value="3"/>
</dbReference>
<dbReference type="Gene3D" id="1.25.40.10">
    <property type="entry name" value="Tetratricopeptide repeat domain"/>
    <property type="match status" value="3"/>
</dbReference>
<dbReference type="PANTHER" id="PTHR11102">
    <property type="entry name" value="SEL-1-LIKE PROTEIN"/>
    <property type="match status" value="1"/>
</dbReference>
<dbReference type="InterPro" id="IPR006597">
    <property type="entry name" value="Sel1-like"/>
</dbReference>
<evidence type="ECO:0000313" key="4">
    <source>
        <dbReference type="Proteomes" id="UP000001542"/>
    </source>
</evidence>
<dbReference type="SUPFAM" id="SSF81901">
    <property type="entry name" value="HCP-like"/>
    <property type="match status" value="3"/>
</dbReference>
<comment type="similarity">
    <text evidence="1">Belongs to the sel-1 family.</text>
</comment>
<evidence type="ECO:0000313" key="3">
    <source>
        <dbReference type="EMBL" id="EAX95471.1"/>
    </source>
</evidence>
<dbReference type="SUPFAM" id="SSF56112">
    <property type="entry name" value="Protein kinase-like (PK-like)"/>
    <property type="match status" value="1"/>
</dbReference>
<name>A2FHZ8_TRIV3</name>
<accession>A2FHZ8</accession>
<dbReference type="PROSITE" id="PS50011">
    <property type="entry name" value="PROTEIN_KINASE_DOM"/>
    <property type="match status" value="1"/>
</dbReference>
<dbReference type="EMBL" id="DS113804">
    <property type="protein sequence ID" value="EAX95471.1"/>
    <property type="molecule type" value="Genomic_DNA"/>
</dbReference>
<dbReference type="VEuPathDB" id="TrichDB:TVAGG3_0443880"/>
<reference evidence="3" key="2">
    <citation type="journal article" date="2007" name="Science">
        <title>Draft genome sequence of the sexually transmitted pathogen Trichomonas vaginalis.</title>
        <authorList>
            <person name="Carlton J.M."/>
            <person name="Hirt R.P."/>
            <person name="Silva J.C."/>
            <person name="Delcher A.L."/>
            <person name="Schatz M."/>
            <person name="Zhao Q."/>
            <person name="Wortman J.R."/>
            <person name="Bidwell S.L."/>
            <person name="Alsmark U.C.M."/>
            <person name="Besteiro S."/>
            <person name="Sicheritz-Ponten T."/>
            <person name="Noel C.J."/>
            <person name="Dacks J.B."/>
            <person name="Foster P.G."/>
            <person name="Simillion C."/>
            <person name="Van de Peer Y."/>
            <person name="Miranda-Saavedra D."/>
            <person name="Barton G.J."/>
            <person name="Westrop G.D."/>
            <person name="Mueller S."/>
            <person name="Dessi D."/>
            <person name="Fiori P.L."/>
            <person name="Ren Q."/>
            <person name="Paulsen I."/>
            <person name="Zhang H."/>
            <person name="Bastida-Corcuera F.D."/>
            <person name="Simoes-Barbosa A."/>
            <person name="Brown M.T."/>
            <person name="Hayes R.D."/>
            <person name="Mukherjee M."/>
            <person name="Okumura C.Y."/>
            <person name="Schneider R."/>
            <person name="Smith A.J."/>
            <person name="Vanacova S."/>
            <person name="Villalvazo M."/>
            <person name="Haas B.J."/>
            <person name="Pertea M."/>
            <person name="Feldblyum T.V."/>
            <person name="Utterback T.R."/>
            <person name="Shu C.L."/>
            <person name="Osoegawa K."/>
            <person name="de Jong P.J."/>
            <person name="Hrdy I."/>
            <person name="Horvathova L."/>
            <person name="Zubacova Z."/>
            <person name="Dolezal P."/>
            <person name="Malik S.B."/>
            <person name="Logsdon J.M. Jr."/>
            <person name="Henze K."/>
            <person name="Gupta A."/>
            <person name="Wang C.C."/>
            <person name="Dunne R.L."/>
            <person name="Upcroft J.A."/>
            <person name="Upcroft P."/>
            <person name="White O."/>
            <person name="Salzberg S.L."/>
            <person name="Tang P."/>
            <person name="Chiu C.-H."/>
            <person name="Lee Y.-S."/>
            <person name="Embley T.M."/>
            <person name="Coombs G.H."/>
            <person name="Mottram J.C."/>
            <person name="Tachezy J."/>
            <person name="Fraser-Liggett C.M."/>
            <person name="Johnson P.J."/>
        </authorList>
    </citation>
    <scope>NUCLEOTIDE SEQUENCE [LARGE SCALE GENOMIC DNA]</scope>
    <source>
        <strain evidence="3">G3</strain>
    </source>
</reference>
<reference evidence="3" key="1">
    <citation type="submission" date="2006-10" db="EMBL/GenBank/DDBJ databases">
        <authorList>
            <person name="Amadeo P."/>
            <person name="Zhao Q."/>
            <person name="Wortman J."/>
            <person name="Fraser-Liggett C."/>
            <person name="Carlton J."/>
        </authorList>
    </citation>
    <scope>NUCLEOTIDE SEQUENCE</scope>
    <source>
        <strain evidence="3">G3</strain>
    </source>
</reference>